<feature type="compositionally biased region" description="Basic and acidic residues" evidence="1">
    <location>
        <begin position="1"/>
        <end position="20"/>
    </location>
</feature>
<evidence type="ECO:0000313" key="2">
    <source>
        <dbReference type="EMBL" id="SDJ27809.1"/>
    </source>
</evidence>
<feature type="region of interest" description="Disordered" evidence="1">
    <location>
        <begin position="1"/>
        <end position="25"/>
    </location>
</feature>
<evidence type="ECO:0000256" key="1">
    <source>
        <dbReference type="SAM" id="MobiDB-lite"/>
    </source>
</evidence>
<sequence length="39" mass="4455">MKHADQLKEALQSVKERAETSELASSQDVIEQLMQLLQK</sequence>
<accession>A0A1G8SF00</accession>
<dbReference type="EMBL" id="FNEV01000003">
    <property type="protein sequence ID" value="SDJ27809.1"/>
    <property type="molecule type" value="Genomic_DNA"/>
</dbReference>
<gene>
    <name evidence="2" type="ORF">SAMN04490247_1425</name>
</gene>
<dbReference type="AlphaFoldDB" id="A0A1G8SF00"/>
<name>A0A1G8SF00_9BACI</name>
<reference evidence="3" key="1">
    <citation type="submission" date="2016-10" db="EMBL/GenBank/DDBJ databases">
        <authorList>
            <person name="Varghese N."/>
            <person name="Submissions S."/>
        </authorList>
    </citation>
    <scope>NUCLEOTIDE SEQUENCE [LARGE SCALE GENOMIC DNA]</scope>
    <source>
        <strain evidence="3">DSM 4771</strain>
    </source>
</reference>
<proteinExistence type="predicted"/>
<organism evidence="2 3">
    <name type="scientific">Salimicrobium halophilum</name>
    <dbReference type="NCBI Taxonomy" id="86666"/>
    <lineage>
        <taxon>Bacteria</taxon>
        <taxon>Bacillati</taxon>
        <taxon>Bacillota</taxon>
        <taxon>Bacilli</taxon>
        <taxon>Bacillales</taxon>
        <taxon>Bacillaceae</taxon>
        <taxon>Salimicrobium</taxon>
    </lineage>
</organism>
<keyword evidence="3" id="KW-1185">Reference proteome</keyword>
<evidence type="ECO:0000313" key="3">
    <source>
        <dbReference type="Proteomes" id="UP000199225"/>
    </source>
</evidence>
<dbReference type="Proteomes" id="UP000199225">
    <property type="component" value="Unassembled WGS sequence"/>
</dbReference>
<protein>
    <submittedName>
        <fullName evidence="2">Uncharacterized protein</fullName>
    </submittedName>
</protein>